<evidence type="ECO:0000256" key="1">
    <source>
        <dbReference type="SAM" id="MobiDB-lite"/>
    </source>
</evidence>
<dbReference type="VEuPathDB" id="VectorBase:CSON001551"/>
<protein>
    <submittedName>
        <fullName evidence="2">CSON001551 protein</fullName>
    </submittedName>
</protein>
<name>A0A336L7R4_CULSO</name>
<proteinExistence type="predicted"/>
<accession>A0A336L7R4</accession>
<evidence type="ECO:0000313" key="3">
    <source>
        <dbReference type="EMBL" id="SSX29638.1"/>
    </source>
</evidence>
<organism evidence="2">
    <name type="scientific">Culicoides sonorensis</name>
    <name type="common">Biting midge</name>
    <dbReference type="NCBI Taxonomy" id="179676"/>
    <lineage>
        <taxon>Eukaryota</taxon>
        <taxon>Metazoa</taxon>
        <taxon>Ecdysozoa</taxon>
        <taxon>Arthropoda</taxon>
        <taxon>Hexapoda</taxon>
        <taxon>Insecta</taxon>
        <taxon>Pterygota</taxon>
        <taxon>Neoptera</taxon>
        <taxon>Endopterygota</taxon>
        <taxon>Diptera</taxon>
        <taxon>Nematocera</taxon>
        <taxon>Chironomoidea</taxon>
        <taxon>Ceratopogonidae</taxon>
        <taxon>Ceratopogoninae</taxon>
        <taxon>Culicoides</taxon>
        <taxon>Monoculicoides</taxon>
    </lineage>
</organism>
<dbReference type="EMBL" id="UFQT01001248">
    <property type="protein sequence ID" value="SSX29638.1"/>
    <property type="molecule type" value="Genomic_DNA"/>
</dbReference>
<gene>
    <name evidence="2" type="primary">CSON001551</name>
</gene>
<sequence length="143" mass="14655">MHLAKFYFTVLASQTLIAPFKVPVTAIFVSKSGQSSKTVSIAPAFGERDPTGPFGPIKVALPSSLPVNIMAAQNIGASCCLNVKIESSRSGVSDSSSGISSTTPRPSSSLSSLSSAPIASPKSSITSSFKSPIKTQKTSGFAN</sequence>
<feature type="compositionally biased region" description="Polar residues" evidence="1">
    <location>
        <begin position="133"/>
        <end position="143"/>
    </location>
</feature>
<feature type="region of interest" description="Disordered" evidence="1">
    <location>
        <begin position="89"/>
        <end position="143"/>
    </location>
</feature>
<dbReference type="AlphaFoldDB" id="A0A336L7R4"/>
<reference evidence="3" key="2">
    <citation type="submission" date="2018-07" db="EMBL/GenBank/DDBJ databases">
        <authorList>
            <person name="Quirk P.G."/>
            <person name="Krulwich T.A."/>
        </authorList>
    </citation>
    <scope>NUCLEOTIDE SEQUENCE</scope>
</reference>
<evidence type="ECO:0000313" key="2">
    <source>
        <dbReference type="EMBL" id="SSX09915.1"/>
    </source>
</evidence>
<feature type="compositionally biased region" description="Low complexity" evidence="1">
    <location>
        <begin position="89"/>
        <end position="132"/>
    </location>
</feature>
<dbReference type="EMBL" id="UFQS01001248">
    <property type="protein sequence ID" value="SSX09915.1"/>
    <property type="molecule type" value="Genomic_DNA"/>
</dbReference>
<reference evidence="2" key="1">
    <citation type="submission" date="2018-04" db="EMBL/GenBank/DDBJ databases">
        <authorList>
            <person name="Go L.Y."/>
            <person name="Mitchell J.A."/>
        </authorList>
    </citation>
    <scope>NUCLEOTIDE SEQUENCE</scope>
    <source>
        <tissue evidence="2">Whole organism</tissue>
    </source>
</reference>